<dbReference type="InterPro" id="IPR050406">
    <property type="entry name" value="FGGY_Carb_Kinase"/>
</dbReference>
<keyword evidence="5 7" id="KW-0418">Kinase</keyword>
<evidence type="ECO:0000256" key="5">
    <source>
        <dbReference type="ARBA" id="ARBA00022777"/>
    </source>
</evidence>
<keyword evidence="6 7" id="KW-0067">ATP-binding</keyword>
<dbReference type="AlphaFoldDB" id="A0AAC9HQH3"/>
<dbReference type="KEGG" id="ahm:TL08_09525"/>
<organism evidence="10 11">
    <name type="scientific">Actinoalloteichus hymeniacidonis</name>
    <dbReference type="NCBI Taxonomy" id="340345"/>
    <lineage>
        <taxon>Bacteria</taxon>
        <taxon>Bacillati</taxon>
        <taxon>Actinomycetota</taxon>
        <taxon>Actinomycetes</taxon>
        <taxon>Pseudonocardiales</taxon>
        <taxon>Pseudonocardiaceae</taxon>
        <taxon>Actinoalloteichus</taxon>
    </lineage>
</organism>
<gene>
    <name evidence="7" type="primary">xylB</name>
    <name evidence="10" type="ORF">TL08_09525</name>
</gene>
<dbReference type="RefSeq" id="WP_069848222.1">
    <property type="nucleotide sequence ID" value="NZ_CP014859.1"/>
</dbReference>
<evidence type="ECO:0000256" key="1">
    <source>
        <dbReference type="ARBA" id="ARBA00009156"/>
    </source>
</evidence>
<reference evidence="11" key="1">
    <citation type="submission" date="2016-03" db="EMBL/GenBank/DDBJ databases">
        <title>Complete genome sequence of the type strain Actinoalloteichus hymeniacidonis DSM 45092.</title>
        <authorList>
            <person name="Schaffert L."/>
            <person name="Albersmeier A."/>
            <person name="Winkler A."/>
            <person name="Kalinowski J."/>
            <person name="Zotchev S."/>
            <person name="Ruckert C."/>
        </authorList>
    </citation>
    <scope>NUCLEOTIDE SEQUENCE [LARGE SCALE GENOMIC DNA]</scope>
    <source>
        <strain evidence="11">HPA177(T) (DSM 45092(T))</strain>
    </source>
</reference>
<keyword evidence="3 7" id="KW-0808">Transferase</keyword>
<evidence type="ECO:0000259" key="9">
    <source>
        <dbReference type="Pfam" id="PF02782"/>
    </source>
</evidence>
<evidence type="ECO:0000313" key="11">
    <source>
        <dbReference type="Proteomes" id="UP000095210"/>
    </source>
</evidence>
<dbReference type="GO" id="GO:0042732">
    <property type="term" value="P:D-xylose metabolic process"/>
    <property type="evidence" value="ECO:0007669"/>
    <property type="project" value="UniProtKB-KW"/>
</dbReference>
<dbReference type="PANTHER" id="PTHR43095:SF5">
    <property type="entry name" value="XYLULOSE KINASE"/>
    <property type="match status" value="1"/>
</dbReference>
<evidence type="ECO:0000256" key="6">
    <source>
        <dbReference type="ARBA" id="ARBA00022840"/>
    </source>
</evidence>
<dbReference type="CDD" id="cd07808">
    <property type="entry name" value="ASKHA_NBD_FGGY_EcXK-like"/>
    <property type="match status" value="1"/>
</dbReference>
<dbReference type="EC" id="2.7.1.17" evidence="7"/>
<dbReference type="PIRSF" id="PIRSF000538">
    <property type="entry name" value="GlpK"/>
    <property type="match status" value="1"/>
</dbReference>
<keyword evidence="7" id="KW-0119">Carbohydrate metabolism</keyword>
<dbReference type="PANTHER" id="PTHR43095">
    <property type="entry name" value="SUGAR KINASE"/>
    <property type="match status" value="1"/>
</dbReference>
<sequence length="491" mass="51312">MTSEALLGIDLGTSGVKTVLLSASGEILGEGSADCPLRSPRPGWAEADPSDWWRATVLAVGQALASCSDPCTVRGVGVDGQMHGVVLTDRDGDPVRPALLWPDQRATEQAQVWGELSTALRNTLGNPIVPGMAGPLLTWLTEHEPEHCARARHLLSAKDWLRMQFTGSAGTDPSDASGTLLWDIGSDRWADRLLDVLNLDRDLLPPVAPSGSAAGTLRAAQAAQLGLPAGIPVAVGAADTAAALLATGLAHGEVQLTIGSGAQLVSRTDDPTTPPQPLVHLYRTAEPQGWYRMAAVQNAGLALDWVRGVLGAGWDEVYAAAGEDGADSDGVIFVPYLTGERTPRMDPTLAGGFTGLRIGHHRGSLLRAAVEGVAFAIRDAAEALPGPLPGPLPDVIRLAGGGIRDRRFRALVADVMQVELAPVELRSASAVGAAMLAASAAGLPVPQVQPAAGIPVRPSGRDHTEGFLRYRELVEPYVEDEFGHGHGHGHH</sequence>
<evidence type="ECO:0000256" key="4">
    <source>
        <dbReference type="ARBA" id="ARBA00022741"/>
    </source>
</evidence>
<protein>
    <recommendedName>
        <fullName evidence="7">Xylulose kinase</fullName>
        <shortName evidence="7">Xylulokinase</shortName>
        <ecNumber evidence="7">2.7.1.17</ecNumber>
    </recommendedName>
</protein>
<dbReference type="SUPFAM" id="SSF53067">
    <property type="entry name" value="Actin-like ATPase domain"/>
    <property type="match status" value="2"/>
</dbReference>
<dbReference type="Gene3D" id="3.30.420.40">
    <property type="match status" value="2"/>
</dbReference>
<dbReference type="GO" id="GO:0004856">
    <property type="term" value="F:D-xylulokinase activity"/>
    <property type="evidence" value="ECO:0007669"/>
    <property type="project" value="UniProtKB-EC"/>
</dbReference>
<dbReference type="InterPro" id="IPR006000">
    <property type="entry name" value="Xylulokinase"/>
</dbReference>
<dbReference type="InterPro" id="IPR000577">
    <property type="entry name" value="Carb_kinase_FGGY"/>
</dbReference>
<dbReference type="InterPro" id="IPR018485">
    <property type="entry name" value="FGGY_C"/>
</dbReference>
<dbReference type="NCBIfam" id="TIGR01312">
    <property type="entry name" value="XylB"/>
    <property type="match status" value="1"/>
</dbReference>
<dbReference type="EMBL" id="CP014859">
    <property type="protein sequence ID" value="AOS62720.1"/>
    <property type="molecule type" value="Genomic_DNA"/>
</dbReference>
<dbReference type="InterPro" id="IPR043129">
    <property type="entry name" value="ATPase_NBD"/>
</dbReference>
<keyword evidence="11" id="KW-1185">Reference proteome</keyword>
<keyword evidence="2 7" id="KW-0859">Xylose metabolism</keyword>
<evidence type="ECO:0000256" key="2">
    <source>
        <dbReference type="ARBA" id="ARBA00022629"/>
    </source>
</evidence>
<dbReference type="InterPro" id="IPR018484">
    <property type="entry name" value="FGGY_N"/>
</dbReference>
<evidence type="ECO:0000256" key="7">
    <source>
        <dbReference type="RuleBase" id="RU364073"/>
    </source>
</evidence>
<name>A0AAC9HQH3_9PSEU</name>
<feature type="domain" description="Carbohydrate kinase FGGY N-terminal" evidence="8">
    <location>
        <begin position="6"/>
        <end position="245"/>
    </location>
</feature>
<dbReference type="Pfam" id="PF00370">
    <property type="entry name" value="FGGY_N"/>
    <property type="match status" value="1"/>
</dbReference>
<dbReference type="GO" id="GO:0005997">
    <property type="term" value="P:xylulose metabolic process"/>
    <property type="evidence" value="ECO:0007669"/>
    <property type="project" value="InterPro"/>
</dbReference>
<comment type="similarity">
    <text evidence="1 7">Belongs to the FGGY kinase family.</text>
</comment>
<evidence type="ECO:0000256" key="3">
    <source>
        <dbReference type="ARBA" id="ARBA00022679"/>
    </source>
</evidence>
<keyword evidence="4 7" id="KW-0547">Nucleotide-binding</keyword>
<comment type="catalytic activity">
    <reaction evidence="7">
        <text>D-xylulose + ATP = D-xylulose 5-phosphate + ADP + H(+)</text>
        <dbReference type="Rhea" id="RHEA:10964"/>
        <dbReference type="ChEBI" id="CHEBI:15378"/>
        <dbReference type="ChEBI" id="CHEBI:17140"/>
        <dbReference type="ChEBI" id="CHEBI:30616"/>
        <dbReference type="ChEBI" id="CHEBI:57737"/>
        <dbReference type="ChEBI" id="CHEBI:456216"/>
        <dbReference type="EC" id="2.7.1.17"/>
    </reaction>
</comment>
<dbReference type="Proteomes" id="UP000095210">
    <property type="component" value="Chromosome"/>
</dbReference>
<dbReference type="GO" id="GO:0005524">
    <property type="term" value="F:ATP binding"/>
    <property type="evidence" value="ECO:0007669"/>
    <property type="project" value="UniProtKB-KW"/>
</dbReference>
<evidence type="ECO:0000313" key="10">
    <source>
        <dbReference type="EMBL" id="AOS62720.1"/>
    </source>
</evidence>
<dbReference type="Pfam" id="PF02782">
    <property type="entry name" value="FGGY_C"/>
    <property type="match status" value="1"/>
</dbReference>
<feature type="domain" description="Carbohydrate kinase FGGY C-terminal" evidence="9">
    <location>
        <begin position="259"/>
        <end position="441"/>
    </location>
</feature>
<evidence type="ECO:0000259" key="8">
    <source>
        <dbReference type="Pfam" id="PF00370"/>
    </source>
</evidence>
<proteinExistence type="inferred from homology"/>
<accession>A0AAC9HQH3</accession>